<dbReference type="SUPFAM" id="SSF52540">
    <property type="entry name" value="P-loop containing nucleoside triphosphate hydrolases"/>
    <property type="match status" value="1"/>
</dbReference>
<dbReference type="InterPro" id="IPR017871">
    <property type="entry name" value="ABC_transporter-like_CS"/>
</dbReference>
<organism evidence="5 6">
    <name type="scientific">Tetradesmus obliquus</name>
    <name type="common">Green alga</name>
    <name type="synonym">Acutodesmus obliquus</name>
    <dbReference type="NCBI Taxonomy" id="3088"/>
    <lineage>
        <taxon>Eukaryota</taxon>
        <taxon>Viridiplantae</taxon>
        <taxon>Chlorophyta</taxon>
        <taxon>core chlorophytes</taxon>
        <taxon>Chlorophyceae</taxon>
        <taxon>CS clade</taxon>
        <taxon>Sphaeropleales</taxon>
        <taxon>Scenedesmaceae</taxon>
        <taxon>Tetradesmus</taxon>
    </lineage>
</organism>
<dbReference type="InterPro" id="IPR003593">
    <property type="entry name" value="AAA+_ATPase"/>
</dbReference>
<name>A0A383W8B0_TETOB</name>
<feature type="domain" description="ABC transporter" evidence="4">
    <location>
        <begin position="7"/>
        <end position="234"/>
    </location>
</feature>
<gene>
    <name evidence="5" type="ORF">BQ4739_LOCUS13051</name>
</gene>
<dbReference type="SMART" id="SM00382">
    <property type="entry name" value="AAA"/>
    <property type="match status" value="1"/>
</dbReference>
<dbReference type="EMBL" id="FNXT01001177">
    <property type="protein sequence ID" value="SZX72916.1"/>
    <property type="molecule type" value="Genomic_DNA"/>
</dbReference>
<feature type="compositionally biased region" description="Polar residues" evidence="3">
    <location>
        <begin position="250"/>
        <end position="259"/>
    </location>
</feature>
<dbReference type="PROSITE" id="PS50893">
    <property type="entry name" value="ABC_TRANSPORTER_2"/>
    <property type="match status" value="1"/>
</dbReference>
<reference evidence="5 6" key="1">
    <citation type="submission" date="2016-10" db="EMBL/GenBank/DDBJ databases">
        <authorList>
            <person name="Cai Z."/>
        </authorList>
    </citation>
    <scope>NUCLEOTIDE SEQUENCE [LARGE SCALE GENOMIC DNA]</scope>
</reference>
<keyword evidence="1" id="KW-0547">Nucleotide-binding</keyword>
<dbReference type="STRING" id="3088.A0A383W8B0"/>
<dbReference type="Pfam" id="PF00005">
    <property type="entry name" value="ABC_tran"/>
    <property type="match status" value="1"/>
</dbReference>
<dbReference type="Proteomes" id="UP000256970">
    <property type="component" value="Unassembled WGS sequence"/>
</dbReference>
<protein>
    <recommendedName>
        <fullName evidence="4">ABC transporter domain-containing protein</fullName>
    </recommendedName>
</protein>
<dbReference type="PROSITE" id="PS00211">
    <property type="entry name" value="ABC_TRANSPORTER_1"/>
    <property type="match status" value="1"/>
</dbReference>
<feature type="compositionally biased region" description="Polar residues" evidence="3">
    <location>
        <begin position="229"/>
        <end position="241"/>
    </location>
</feature>
<feature type="compositionally biased region" description="Low complexity" evidence="3">
    <location>
        <begin position="218"/>
        <end position="228"/>
    </location>
</feature>
<accession>A0A383W8B0</accession>
<feature type="region of interest" description="Disordered" evidence="3">
    <location>
        <begin position="213"/>
        <end position="279"/>
    </location>
</feature>
<dbReference type="Gene3D" id="3.40.50.300">
    <property type="entry name" value="P-loop containing nucleotide triphosphate hydrolases"/>
    <property type="match status" value="1"/>
</dbReference>
<dbReference type="PANTHER" id="PTHR43119:SF1">
    <property type="entry name" value="ABC TRANSPORTER DOMAIN-CONTAINING PROTEIN"/>
    <property type="match status" value="1"/>
</dbReference>
<dbReference type="InterPro" id="IPR027417">
    <property type="entry name" value="P-loop_NTPase"/>
</dbReference>
<dbReference type="GO" id="GO:0016887">
    <property type="term" value="F:ATP hydrolysis activity"/>
    <property type="evidence" value="ECO:0007669"/>
    <property type="project" value="InterPro"/>
</dbReference>
<dbReference type="InterPro" id="IPR003439">
    <property type="entry name" value="ABC_transporter-like_ATP-bd"/>
</dbReference>
<sequence>MADAPLLVVHQLKRSVGGRTLWSNISFEVFPGEIWFLRGPSGVGKTLLLRAVACLDPLEAGWLKLSGQSPSEVGIPCWRAQVMYVHQSRVNFKGTPQEFFTLAQSFAAQKGRPRGDLAQLVADLGLDAGVLQQQWSELSGGQAQRVALAVSLALQPKLLLLDEPTSACDTEAALKVEAVLKRCSAAVLWVTHDPQQPLRVGGMLLELPEGNASSIHPQQQQQQQQQQQPGLSEQSAASQADGSAHGKDTVTPQGSSSSSRRVDLAAASAAGQGESGLTA</sequence>
<dbReference type="GO" id="GO:0005524">
    <property type="term" value="F:ATP binding"/>
    <property type="evidence" value="ECO:0007669"/>
    <property type="project" value="UniProtKB-KW"/>
</dbReference>
<dbReference type="PANTHER" id="PTHR43119">
    <property type="entry name" value="ABC TRANSPORT PROTEIN ATP-BINDING COMPONENT-RELATED"/>
    <property type="match status" value="1"/>
</dbReference>
<evidence type="ECO:0000313" key="5">
    <source>
        <dbReference type="EMBL" id="SZX72916.1"/>
    </source>
</evidence>
<evidence type="ECO:0000259" key="4">
    <source>
        <dbReference type="PROSITE" id="PS50893"/>
    </source>
</evidence>
<evidence type="ECO:0000256" key="2">
    <source>
        <dbReference type="ARBA" id="ARBA00022840"/>
    </source>
</evidence>
<evidence type="ECO:0000256" key="1">
    <source>
        <dbReference type="ARBA" id="ARBA00022741"/>
    </source>
</evidence>
<dbReference type="CDD" id="cd00267">
    <property type="entry name" value="ABC_ATPase"/>
    <property type="match status" value="1"/>
</dbReference>
<keyword evidence="6" id="KW-1185">Reference proteome</keyword>
<evidence type="ECO:0000313" key="6">
    <source>
        <dbReference type="Proteomes" id="UP000256970"/>
    </source>
</evidence>
<evidence type="ECO:0000256" key="3">
    <source>
        <dbReference type="SAM" id="MobiDB-lite"/>
    </source>
</evidence>
<dbReference type="AlphaFoldDB" id="A0A383W8B0"/>
<keyword evidence="2" id="KW-0067">ATP-binding</keyword>
<proteinExistence type="predicted"/>